<keyword evidence="4 6" id="KW-1133">Transmembrane helix</keyword>
<dbReference type="InterPro" id="IPR004680">
    <property type="entry name" value="Cit_transptr-like_dom"/>
</dbReference>
<evidence type="ECO:0000256" key="5">
    <source>
        <dbReference type="ARBA" id="ARBA00023136"/>
    </source>
</evidence>
<feature type="transmembrane region" description="Helical" evidence="6">
    <location>
        <begin position="124"/>
        <end position="142"/>
    </location>
</feature>
<dbReference type="Pfam" id="PF03600">
    <property type="entry name" value="CitMHS"/>
    <property type="match status" value="1"/>
</dbReference>
<evidence type="ECO:0000313" key="9">
    <source>
        <dbReference type="Proteomes" id="UP000027644"/>
    </source>
</evidence>
<evidence type="ECO:0000313" key="8">
    <source>
        <dbReference type="EMBL" id="KEQ00945.1"/>
    </source>
</evidence>
<comment type="subcellular location">
    <subcellularLocation>
        <location evidence="1">Membrane</location>
        <topology evidence="1">Multi-pass membrane protein</topology>
    </subcellularLocation>
</comment>
<evidence type="ECO:0000256" key="6">
    <source>
        <dbReference type="SAM" id="Phobius"/>
    </source>
</evidence>
<feature type="transmembrane region" description="Helical" evidence="6">
    <location>
        <begin position="297"/>
        <end position="316"/>
    </location>
</feature>
<feature type="transmembrane region" description="Helical" evidence="6">
    <location>
        <begin position="248"/>
        <end position="267"/>
    </location>
</feature>
<proteinExistence type="predicted"/>
<gene>
    <name evidence="8" type="ORF">SASC598J21_013040</name>
</gene>
<feature type="domain" description="Citrate transporter-like" evidence="7">
    <location>
        <begin position="17"/>
        <end position="384"/>
    </location>
</feature>
<dbReference type="GO" id="GO:0016020">
    <property type="term" value="C:membrane"/>
    <property type="evidence" value="ECO:0007669"/>
    <property type="project" value="UniProtKB-SubCell"/>
</dbReference>
<accession>A0A074VEQ9</accession>
<feature type="transmembrane region" description="Helical" evidence="6">
    <location>
        <begin position="149"/>
        <end position="170"/>
    </location>
</feature>
<evidence type="ECO:0000256" key="4">
    <source>
        <dbReference type="ARBA" id="ARBA00022989"/>
    </source>
</evidence>
<reference evidence="8 9" key="1">
    <citation type="journal article" date="2014" name="PLoS Genet.">
        <title>Hidden diversity in honey bee gut symbionts detected by single-cell genomics.</title>
        <authorList>
            <person name="Engel P."/>
            <person name="Stepanauskas R."/>
            <person name="Moran N."/>
        </authorList>
    </citation>
    <scope>NUCLEOTIDE SEQUENCE [LARGE SCALE GENOMIC DNA]</scope>
    <source>
        <strain evidence="8 9">SCGC AB-598-J21</strain>
    </source>
</reference>
<comment type="caution">
    <text evidence="8">The sequence shown here is derived from an EMBL/GenBank/DDBJ whole genome shotgun (WGS) entry which is preliminary data.</text>
</comment>
<dbReference type="AlphaFoldDB" id="A0A074VEQ9"/>
<evidence type="ECO:0000256" key="1">
    <source>
        <dbReference type="ARBA" id="ARBA00004141"/>
    </source>
</evidence>
<feature type="transmembrane region" description="Helical" evidence="6">
    <location>
        <begin position="328"/>
        <end position="345"/>
    </location>
</feature>
<feature type="transmembrane region" description="Helical" evidence="6">
    <location>
        <begin position="67"/>
        <end position="87"/>
    </location>
</feature>
<organism evidence="8 9">
    <name type="scientific">Snodgrassella alvi SCGC AB-598-J21</name>
    <dbReference type="NCBI Taxonomy" id="1385367"/>
    <lineage>
        <taxon>Bacteria</taxon>
        <taxon>Pseudomonadati</taxon>
        <taxon>Pseudomonadota</taxon>
        <taxon>Betaproteobacteria</taxon>
        <taxon>Neisseriales</taxon>
        <taxon>Neisseriaceae</taxon>
        <taxon>Snodgrassella</taxon>
    </lineage>
</organism>
<feature type="transmembrane region" description="Helical" evidence="6">
    <location>
        <begin position="6"/>
        <end position="21"/>
    </location>
</feature>
<feature type="transmembrane region" description="Helical" evidence="6">
    <location>
        <begin position="273"/>
        <end position="290"/>
    </location>
</feature>
<feature type="transmembrane region" description="Helical" evidence="6">
    <location>
        <begin position="190"/>
        <end position="211"/>
    </location>
</feature>
<feature type="transmembrane region" description="Helical" evidence="6">
    <location>
        <begin position="380"/>
        <end position="407"/>
    </location>
</feature>
<dbReference type="EMBL" id="AVQL01000441">
    <property type="protein sequence ID" value="KEQ00945.1"/>
    <property type="molecule type" value="Genomic_DNA"/>
</dbReference>
<sequence length="442" mass="47316">MTFPQILSLVLLVLILVLSIWRHVNIGLLGFCAAAVMVTATQFYAVTGSATAPDPALLLTSKSVFEHFPGSIVTLLIGVSLLFGHFERSGSLSWLTDKVYKAIGEHTLLIPWVGYLIGLFISTAGAFSTATITLLVPVIAALGRRMPKIFFISEVAAIVGANTGALSPINPVGTVIRDSANHAQVNFNGWLLWLLGTIVSVSTVLVLQIIFSPSRMQDSTNGKKPARGLALLKPVAIENNDKGQLNPAYAICSTLSVLLFITLVVFAGTDVGLTAISLAVLLLLLFPEYSKNLARNIPWNAVVVISGLLVFIGTMMSVHTMDALENRLLGMTTNQIILLFIITYLTTSLSNVESSTIGVISLMTPMIFTIFGGSAHMSLILAACVAPALLSVINPIHIAGTLVVSYTDEKQQDAMFRRLLTIAFFIVPIIPGLTMILPAVML</sequence>
<feature type="transmembrane region" description="Helical" evidence="6">
    <location>
        <begin position="419"/>
        <end position="441"/>
    </location>
</feature>
<evidence type="ECO:0000256" key="2">
    <source>
        <dbReference type="ARBA" id="ARBA00022448"/>
    </source>
</evidence>
<evidence type="ECO:0000256" key="3">
    <source>
        <dbReference type="ARBA" id="ARBA00022692"/>
    </source>
</evidence>
<dbReference type="GO" id="GO:0055085">
    <property type="term" value="P:transmembrane transport"/>
    <property type="evidence" value="ECO:0007669"/>
    <property type="project" value="InterPro"/>
</dbReference>
<dbReference type="Proteomes" id="UP000027644">
    <property type="component" value="Unassembled WGS sequence"/>
</dbReference>
<keyword evidence="3 6" id="KW-0812">Transmembrane</keyword>
<feature type="transmembrane region" description="Helical" evidence="6">
    <location>
        <begin position="99"/>
        <end position="118"/>
    </location>
</feature>
<protein>
    <submittedName>
        <fullName evidence="8">Na+/H+ antiporter NhaD or related arsenite permease</fullName>
    </submittedName>
</protein>
<feature type="transmembrane region" description="Helical" evidence="6">
    <location>
        <begin position="357"/>
        <end position="374"/>
    </location>
</feature>
<evidence type="ECO:0000259" key="7">
    <source>
        <dbReference type="Pfam" id="PF03600"/>
    </source>
</evidence>
<feature type="transmembrane region" description="Helical" evidence="6">
    <location>
        <begin position="28"/>
        <end position="47"/>
    </location>
</feature>
<name>A0A074VEQ9_9NEIS</name>
<keyword evidence="2" id="KW-0813">Transport</keyword>
<keyword evidence="5 6" id="KW-0472">Membrane</keyword>